<gene>
    <name evidence="1" type="ORF">HCN52_04010</name>
</gene>
<proteinExistence type="predicted"/>
<organism evidence="1 2">
    <name type="scientific">Streptomyces bohaiensis</name>
    <dbReference type="NCBI Taxonomy" id="1431344"/>
    <lineage>
        <taxon>Bacteria</taxon>
        <taxon>Bacillati</taxon>
        <taxon>Actinomycetota</taxon>
        <taxon>Actinomycetes</taxon>
        <taxon>Kitasatosporales</taxon>
        <taxon>Streptomycetaceae</taxon>
        <taxon>Streptomyces</taxon>
    </lineage>
</organism>
<evidence type="ECO:0000313" key="1">
    <source>
        <dbReference type="EMBL" id="NJQ14123.1"/>
    </source>
</evidence>
<accession>A0ABX1C5E1</accession>
<dbReference type="EMBL" id="JAAVJC010000016">
    <property type="protein sequence ID" value="NJQ14123.1"/>
    <property type="molecule type" value="Genomic_DNA"/>
</dbReference>
<protein>
    <submittedName>
        <fullName evidence="1">XRE family transcriptional regulator</fullName>
    </submittedName>
</protein>
<reference evidence="1 2" key="1">
    <citation type="submission" date="2020-03" db="EMBL/GenBank/DDBJ databases">
        <title>Draft genome of Streptomyces sp. ventii, isolated from the Axial Seamount in the Pacific Ocean, and resequencing of the two type strains Streptomyces lonarensis strain NCL 716 and Streptomyces bohaiensis strain 11A07.</title>
        <authorList>
            <person name="Loughran R.M."/>
            <person name="Pfannmuller K.M."/>
            <person name="Wasson B.J."/>
            <person name="Deadmond M.C."/>
            <person name="Paddock B.E."/>
            <person name="Koyack M.J."/>
            <person name="Gallegos D.A."/>
            <person name="Mitchell E.A."/>
            <person name="Ushijima B."/>
            <person name="Saw J.H."/>
            <person name="Mcphail K.L."/>
            <person name="Videau P."/>
        </authorList>
    </citation>
    <scope>NUCLEOTIDE SEQUENCE [LARGE SCALE GENOMIC DNA]</scope>
    <source>
        <strain evidence="1 2">11A07</strain>
    </source>
</reference>
<sequence length="368" mass="40535">MAVKGVAHGHATAGTIAGFVLRIARESTTIRTQAGMAEAMGVDLATWQGWETGRRPLVNVKAGVLLDVRHRLLALGADPRVLRRIGPAMDADRVITATIHPEAGRRHPLANWVHTRETAHMIAWALNGTAPPALVRPSVTRRRGPVAQAPLLPPPVRGVFFSRLRETAESAIQAGDDGLLLHRQALYLCSYERTSAAVSWIRRQALHSSRNQLPTPGWNPRWSTARSTAAALARLGDREPLMEFIDRSIAGNESAERANLNYWAYWFGAIRDAQPGDHFMRREAVGWDPVRLLHGLASGLHQAPAYRELYVHSLWALLTTNRWLPQADPALADGLAAHAAQLLDRGGISRRARRELSAVHYVLGENRA</sequence>
<dbReference type="Proteomes" id="UP000727056">
    <property type="component" value="Unassembled WGS sequence"/>
</dbReference>
<dbReference type="RefSeq" id="WP_168086957.1">
    <property type="nucleotide sequence ID" value="NZ_BHZH01000035.1"/>
</dbReference>
<name>A0ABX1C5E1_9ACTN</name>
<comment type="caution">
    <text evidence="1">The sequence shown here is derived from an EMBL/GenBank/DDBJ whole genome shotgun (WGS) entry which is preliminary data.</text>
</comment>
<keyword evidence="2" id="KW-1185">Reference proteome</keyword>
<evidence type="ECO:0000313" key="2">
    <source>
        <dbReference type="Proteomes" id="UP000727056"/>
    </source>
</evidence>